<accession>A0ABU0QCN5</accession>
<dbReference type="InterPro" id="IPR015867">
    <property type="entry name" value="N-reg_PII/ATP_PRibTrfase_C"/>
</dbReference>
<keyword evidence="3" id="KW-1185">Reference proteome</keyword>
<comment type="caution">
    <text evidence="2">The sequence shown here is derived from an EMBL/GenBank/DDBJ whole genome shotgun (WGS) entry which is preliminary data.</text>
</comment>
<dbReference type="RefSeq" id="WP_307048987.1">
    <property type="nucleotide sequence ID" value="NZ_JAUSYA010000001.1"/>
</dbReference>
<name>A0ABU0QCN5_STRAH</name>
<protein>
    <submittedName>
        <fullName evidence="2">Uncharacterized protein</fullName>
    </submittedName>
</protein>
<evidence type="ECO:0000313" key="3">
    <source>
        <dbReference type="Proteomes" id="UP001243364"/>
    </source>
</evidence>
<evidence type="ECO:0000313" key="2">
    <source>
        <dbReference type="EMBL" id="MDQ0688427.1"/>
    </source>
</evidence>
<sequence>MATTTITPHAAGPDRETARTSVRRRTVRTIKVYWPVATATLTACAEGDLGTLRADESFAALLRILETSPELGDFGAYGDVFEVAFGAEGFTVRPGARPALGSVGGRFLSPTLAVTTYVDAATTDDDLARVLARLTDAHPWEIPVIELSAPLDLVSRA</sequence>
<evidence type="ECO:0000256" key="1">
    <source>
        <dbReference type="SAM" id="MobiDB-lite"/>
    </source>
</evidence>
<dbReference type="Gene3D" id="3.30.70.120">
    <property type="match status" value="1"/>
</dbReference>
<dbReference type="Proteomes" id="UP001243364">
    <property type="component" value="Unassembled WGS sequence"/>
</dbReference>
<dbReference type="EMBL" id="JAUSYA010000001">
    <property type="protein sequence ID" value="MDQ0688427.1"/>
    <property type="molecule type" value="Genomic_DNA"/>
</dbReference>
<organism evidence="2 3">
    <name type="scientific">Streptomyces achromogenes</name>
    <dbReference type="NCBI Taxonomy" id="67255"/>
    <lineage>
        <taxon>Bacteria</taxon>
        <taxon>Bacillati</taxon>
        <taxon>Actinomycetota</taxon>
        <taxon>Actinomycetes</taxon>
        <taxon>Kitasatosporales</taxon>
        <taxon>Streptomycetaceae</taxon>
        <taxon>Streptomyces</taxon>
    </lineage>
</organism>
<reference evidence="2 3" key="1">
    <citation type="submission" date="2023-07" db="EMBL/GenBank/DDBJ databases">
        <title>Comparative genomics of wheat-associated soil bacteria to identify genetic determinants of phenazine resistance.</title>
        <authorList>
            <person name="Mouncey N."/>
        </authorList>
    </citation>
    <scope>NUCLEOTIDE SEQUENCE [LARGE SCALE GENOMIC DNA]</scope>
    <source>
        <strain evidence="2 3">W4I19-2</strain>
    </source>
</reference>
<proteinExistence type="predicted"/>
<feature type="region of interest" description="Disordered" evidence="1">
    <location>
        <begin position="1"/>
        <end position="21"/>
    </location>
</feature>
<gene>
    <name evidence="2" type="ORF">QFZ56_007390</name>
</gene>